<dbReference type="GO" id="GO:0061630">
    <property type="term" value="F:ubiquitin protein ligase activity"/>
    <property type="evidence" value="ECO:0007669"/>
    <property type="project" value="TreeGrafter"/>
</dbReference>
<dbReference type="InterPro" id="IPR019193">
    <property type="entry name" value="UBQ-conj_enz_E2-bd_prot"/>
</dbReference>
<name>A0AAV0TC97_9STRA</name>
<dbReference type="EMBL" id="CANTFM010000293">
    <property type="protein sequence ID" value="CAI5717128.1"/>
    <property type="molecule type" value="Genomic_DNA"/>
</dbReference>
<organism evidence="1 2">
    <name type="scientific">Peronospora destructor</name>
    <dbReference type="NCBI Taxonomy" id="86335"/>
    <lineage>
        <taxon>Eukaryota</taxon>
        <taxon>Sar</taxon>
        <taxon>Stramenopiles</taxon>
        <taxon>Oomycota</taxon>
        <taxon>Peronosporomycetes</taxon>
        <taxon>Peronosporales</taxon>
        <taxon>Peronosporaceae</taxon>
        <taxon>Peronospora</taxon>
    </lineage>
</organism>
<dbReference type="GO" id="GO:0005829">
    <property type="term" value="C:cytosol"/>
    <property type="evidence" value="ECO:0007669"/>
    <property type="project" value="TreeGrafter"/>
</dbReference>
<protein>
    <submittedName>
        <fullName evidence="1">Uncharacterized protein</fullName>
    </submittedName>
</protein>
<comment type="caution">
    <text evidence="1">The sequence shown here is derived from an EMBL/GenBank/DDBJ whole genome shotgun (WGS) entry which is preliminary data.</text>
</comment>
<dbReference type="PANTHER" id="PTHR31531">
    <property type="entry name" value="E3 UBIQUITIN-PROTEIN LIGASE E3D FAMILY MEMBER"/>
    <property type="match status" value="1"/>
</dbReference>
<dbReference type="GO" id="GO:0000151">
    <property type="term" value="C:ubiquitin ligase complex"/>
    <property type="evidence" value="ECO:0007669"/>
    <property type="project" value="TreeGrafter"/>
</dbReference>
<proteinExistence type="predicted"/>
<dbReference type="GO" id="GO:0006513">
    <property type="term" value="P:protein monoubiquitination"/>
    <property type="evidence" value="ECO:0007669"/>
    <property type="project" value="TreeGrafter"/>
</dbReference>
<accession>A0AAV0TC97</accession>
<dbReference type="GO" id="GO:0000209">
    <property type="term" value="P:protein polyubiquitination"/>
    <property type="evidence" value="ECO:0007669"/>
    <property type="project" value="TreeGrafter"/>
</dbReference>
<dbReference type="Pfam" id="PF09814">
    <property type="entry name" value="HECT_2"/>
    <property type="match status" value="1"/>
</dbReference>
<dbReference type="AlphaFoldDB" id="A0AAV0TC97"/>
<dbReference type="PANTHER" id="PTHR31531:SF2">
    <property type="entry name" value="E3 UBIQUITIN-PROTEIN LIGASE E3D"/>
    <property type="match status" value="1"/>
</dbReference>
<dbReference type="GO" id="GO:0051865">
    <property type="term" value="P:protein autoubiquitination"/>
    <property type="evidence" value="ECO:0007669"/>
    <property type="project" value="TreeGrafter"/>
</dbReference>
<sequence>MLLEELRAAEEEQERALAAAKQAHEALDYTQKTPLDLCATKKVSEGKLVQEMTRSLQGLDVNEQDSVNSVNVPPLVPIIVDSLVEYHANIGCYQCYLFLDSHKRDSYKQTEIFGVAQLCVRVEFPYVELMYRDINDEENVKALWRTEIERNVNVAQCSVGNKEDHWYLRLPIQSSDKQPLGGFSSFTQVSSVELRPQSYTSVCCRGCSTQLLNGKGHVKIEKVLPLPSANWMDMFDFWGAGIGAFEHIPRDDIHAQLHRVLVGESYVLLHASDLVPKAVSIDCEDEAAVAPGDDAKEEHEWVPLSCVACSELVGLRSVEQPETVRLHKHRISAYQLLEANAKDNHVEEDQKRENVFGNYTIDSILSAKLLEMADSDGIFRFVLTSPGDQRDYNLLSGRQGSTADTSSTELQLQLLSWETMIKQQDTKRFRRVMKVLYSPRQPTTAIPGLLPWHKVSLPQPMYLAISKRLQVSSKLLPSSLRAFNRMNVGYLFAWP</sequence>
<dbReference type="Proteomes" id="UP001162029">
    <property type="component" value="Unassembled WGS sequence"/>
</dbReference>
<evidence type="ECO:0000313" key="2">
    <source>
        <dbReference type="Proteomes" id="UP001162029"/>
    </source>
</evidence>
<dbReference type="GO" id="GO:0030332">
    <property type="term" value="F:cyclin binding"/>
    <property type="evidence" value="ECO:0007669"/>
    <property type="project" value="TreeGrafter"/>
</dbReference>
<evidence type="ECO:0000313" key="1">
    <source>
        <dbReference type="EMBL" id="CAI5717128.1"/>
    </source>
</evidence>
<dbReference type="GO" id="GO:0005634">
    <property type="term" value="C:nucleus"/>
    <property type="evidence" value="ECO:0007669"/>
    <property type="project" value="TreeGrafter"/>
</dbReference>
<keyword evidence="2" id="KW-1185">Reference proteome</keyword>
<reference evidence="1" key="1">
    <citation type="submission" date="2022-12" db="EMBL/GenBank/DDBJ databases">
        <authorList>
            <person name="Webb A."/>
        </authorList>
    </citation>
    <scope>NUCLEOTIDE SEQUENCE</scope>
    <source>
        <strain evidence="1">Pd1</strain>
    </source>
</reference>
<dbReference type="GO" id="GO:0043161">
    <property type="term" value="P:proteasome-mediated ubiquitin-dependent protein catabolic process"/>
    <property type="evidence" value="ECO:0007669"/>
    <property type="project" value="TreeGrafter"/>
</dbReference>
<gene>
    <name evidence="1" type="ORF">PDE001_LOCUS1629</name>
</gene>
<dbReference type="GO" id="GO:0031624">
    <property type="term" value="F:ubiquitin conjugating enzyme binding"/>
    <property type="evidence" value="ECO:0007669"/>
    <property type="project" value="TreeGrafter"/>
</dbReference>